<accession>A0A0D2KHM3</accession>
<dbReference type="AlphaFoldDB" id="A0A0D2KHM3"/>
<dbReference type="GeneID" id="25730028"/>
<reference evidence="2 3" key="1">
    <citation type="journal article" date="2013" name="BMC Genomics">
        <title>Reconstruction of the lipid metabolism for the microalga Monoraphidium neglectum from its genome sequence reveals characteristics suitable for biofuel production.</title>
        <authorList>
            <person name="Bogen C."/>
            <person name="Al-Dilaimi A."/>
            <person name="Albersmeier A."/>
            <person name="Wichmann J."/>
            <person name="Grundmann M."/>
            <person name="Rupp O."/>
            <person name="Lauersen K.J."/>
            <person name="Blifernez-Klassen O."/>
            <person name="Kalinowski J."/>
            <person name="Goesmann A."/>
            <person name="Mussgnug J.H."/>
            <person name="Kruse O."/>
        </authorList>
    </citation>
    <scope>NUCLEOTIDE SEQUENCE [LARGE SCALE GENOMIC DNA]</scope>
    <source>
        <strain evidence="2 3">SAG 48.87</strain>
    </source>
</reference>
<dbReference type="RefSeq" id="XP_013894338.1">
    <property type="nucleotide sequence ID" value="XM_014038884.1"/>
</dbReference>
<protein>
    <submittedName>
        <fullName evidence="2">Tetratricopeptide repeat protein 4</fullName>
    </submittedName>
</protein>
<dbReference type="OrthoDB" id="420195at2759"/>
<dbReference type="PANTHER" id="PTHR46035:SF1">
    <property type="entry name" value="TETRATRICOPEPTIDE REPEAT PROTEIN 4"/>
    <property type="match status" value="1"/>
</dbReference>
<feature type="compositionally biased region" description="Low complexity" evidence="1">
    <location>
        <begin position="20"/>
        <end position="35"/>
    </location>
</feature>
<proteinExistence type="predicted"/>
<sequence length="195" mass="20539">MSDSDEESPQPRAGSGGSGAAAADDPLDPSSLPALFWDDMPANPEEHPDYMALKAIADECTPEEQAESFKKQGNKKLEVGIKAKNRFLLREAIGLYGQGLALGSSESEVNVALLNNRAHVHSMLGNWRSALEDALAARKLDPSSVKAAFRAARAAAKLGRLGQAGDLVDQGLALDPANKDLLKLQQVRGPRGGGG</sequence>
<evidence type="ECO:0000256" key="1">
    <source>
        <dbReference type="SAM" id="MobiDB-lite"/>
    </source>
</evidence>
<evidence type="ECO:0000313" key="2">
    <source>
        <dbReference type="EMBL" id="KIY95318.1"/>
    </source>
</evidence>
<dbReference type="SUPFAM" id="SSF48452">
    <property type="entry name" value="TPR-like"/>
    <property type="match status" value="1"/>
</dbReference>
<dbReference type="InterPro" id="IPR019734">
    <property type="entry name" value="TPR_rpt"/>
</dbReference>
<dbReference type="Proteomes" id="UP000054498">
    <property type="component" value="Unassembled WGS sequence"/>
</dbReference>
<dbReference type="Gene3D" id="1.25.40.10">
    <property type="entry name" value="Tetratricopeptide repeat domain"/>
    <property type="match status" value="1"/>
</dbReference>
<dbReference type="GO" id="GO:0030544">
    <property type="term" value="F:Hsp70 protein binding"/>
    <property type="evidence" value="ECO:0007669"/>
    <property type="project" value="TreeGrafter"/>
</dbReference>
<organism evidence="2 3">
    <name type="scientific">Monoraphidium neglectum</name>
    <dbReference type="NCBI Taxonomy" id="145388"/>
    <lineage>
        <taxon>Eukaryota</taxon>
        <taxon>Viridiplantae</taxon>
        <taxon>Chlorophyta</taxon>
        <taxon>core chlorophytes</taxon>
        <taxon>Chlorophyceae</taxon>
        <taxon>CS clade</taxon>
        <taxon>Sphaeropleales</taxon>
        <taxon>Selenastraceae</taxon>
        <taxon>Monoraphidium</taxon>
    </lineage>
</organism>
<dbReference type="GO" id="GO:0051879">
    <property type="term" value="F:Hsp90 protein binding"/>
    <property type="evidence" value="ECO:0007669"/>
    <property type="project" value="TreeGrafter"/>
</dbReference>
<dbReference type="InterPro" id="IPR011990">
    <property type="entry name" value="TPR-like_helical_dom_sf"/>
</dbReference>
<dbReference type="PANTHER" id="PTHR46035">
    <property type="entry name" value="TETRATRICOPEPTIDE REPEAT PROTEIN 4"/>
    <property type="match status" value="1"/>
</dbReference>
<feature type="region of interest" description="Disordered" evidence="1">
    <location>
        <begin position="1"/>
        <end position="43"/>
    </location>
</feature>
<name>A0A0D2KHM3_9CHLO</name>
<gene>
    <name evidence="2" type="ORF">MNEG_12645</name>
</gene>
<dbReference type="GO" id="GO:0006457">
    <property type="term" value="P:protein folding"/>
    <property type="evidence" value="ECO:0007669"/>
    <property type="project" value="TreeGrafter"/>
</dbReference>
<dbReference type="STRING" id="145388.A0A0D2KHM3"/>
<evidence type="ECO:0000313" key="3">
    <source>
        <dbReference type="Proteomes" id="UP000054498"/>
    </source>
</evidence>
<dbReference type="GO" id="GO:0005634">
    <property type="term" value="C:nucleus"/>
    <property type="evidence" value="ECO:0007669"/>
    <property type="project" value="TreeGrafter"/>
</dbReference>
<dbReference type="SMART" id="SM00028">
    <property type="entry name" value="TPR"/>
    <property type="match status" value="2"/>
</dbReference>
<dbReference type="GO" id="GO:0005829">
    <property type="term" value="C:cytosol"/>
    <property type="evidence" value="ECO:0007669"/>
    <property type="project" value="TreeGrafter"/>
</dbReference>
<dbReference type="KEGG" id="mng:MNEG_12645"/>
<dbReference type="EMBL" id="KK103571">
    <property type="protein sequence ID" value="KIY95318.1"/>
    <property type="molecule type" value="Genomic_DNA"/>
</dbReference>
<keyword evidence="3" id="KW-1185">Reference proteome</keyword>